<evidence type="ECO:0008006" key="6">
    <source>
        <dbReference type="Google" id="ProtNLM"/>
    </source>
</evidence>
<dbReference type="Pfam" id="PF00201">
    <property type="entry name" value="UDPGT"/>
    <property type="match status" value="1"/>
</dbReference>
<dbReference type="InterPro" id="IPR002213">
    <property type="entry name" value="UDP_glucos_trans"/>
</dbReference>
<dbReference type="Gene3D" id="3.40.50.2000">
    <property type="entry name" value="Glycogen Phosphorylase B"/>
    <property type="match status" value="2"/>
</dbReference>
<keyword evidence="5" id="KW-1185">Reference proteome</keyword>
<comment type="similarity">
    <text evidence="1">Belongs to the UDP-glycosyltransferase family.</text>
</comment>
<evidence type="ECO:0000256" key="3">
    <source>
        <dbReference type="ARBA" id="ARBA00022679"/>
    </source>
</evidence>
<dbReference type="FunFam" id="3.40.50.2000:FF:000120">
    <property type="entry name" value="UDP-glycosyltransferase 76C1"/>
    <property type="match status" value="1"/>
</dbReference>
<protein>
    <recommendedName>
        <fullName evidence="6">Glycosyltransferase</fullName>
    </recommendedName>
</protein>
<gene>
    <name evidence="4" type="ORF">CISIN_1g012543mg</name>
</gene>
<dbReference type="SUPFAM" id="SSF53756">
    <property type="entry name" value="UDP-Glycosyltransferase/glycogen phosphorylase"/>
    <property type="match status" value="1"/>
</dbReference>
<evidence type="ECO:0000313" key="5">
    <source>
        <dbReference type="Proteomes" id="UP000027120"/>
    </source>
</evidence>
<dbReference type="CDD" id="cd03784">
    <property type="entry name" value="GT1_Gtf-like"/>
    <property type="match status" value="1"/>
</dbReference>
<dbReference type="eggNOG" id="KOG1192">
    <property type="taxonomic scope" value="Eukaryota"/>
</dbReference>
<evidence type="ECO:0000256" key="1">
    <source>
        <dbReference type="ARBA" id="ARBA00009995"/>
    </source>
</evidence>
<dbReference type="PANTHER" id="PTHR11926:SF1464">
    <property type="entry name" value="UDP-GLYCOSYLTRANSFERASE 76B1-LIKE"/>
    <property type="match status" value="1"/>
</dbReference>
<dbReference type="PaxDb" id="2711-XP_006490300.1"/>
<reference evidence="4 5" key="1">
    <citation type="submission" date="2014-04" db="EMBL/GenBank/DDBJ databases">
        <authorList>
            <consortium name="International Citrus Genome Consortium"/>
            <person name="Gmitter F."/>
            <person name="Chen C."/>
            <person name="Farmerie W."/>
            <person name="Harkins T."/>
            <person name="Desany B."/>
            <person name="Mohiuddin M."/>
            <person name="Kodira C."/>
            <person name="Borodovsky M."/>
            <person name="Lomsadze A."/>
            <person name="Burns P."/>
            <person name="Jenkins J."/>
            <person name="Prochnik S."/>
            <person name="Shu S."/>
            <person name="Chapman J."/>
            <person name="Pitluck S."/>
            <person name="Schmutz J."/>
            <person name="Rokhsar D."/>
        </authorList>
    </citation>
    <scope>NUCLEOTIDE SEQUENCE</scope>
</reference>
<dbReference type="Proteomes" id="UP000027120">
    <property type="component" value="Unassembled WGS sequence"/>
</dbReference>
<dbReference type="GO" id="GO:0005737">
    <property type="term" value="C:cytoplasm"/>
    <property type="evidence" value="ECO:0000318"/>
    <property type="project" value="GO_Central"/>
</dbReference>
<accession>A0A067F9J7</accession>
<keyword evidence="2" id="KW-0328">Glycosyltransferase</keyword>
<dbReference type="AlphaFoldDB" id="A0A067F9J7"/>
<organism evidence="4 5">
    <name type="scientific">Citrus sinensis</name>
    <name type="common">Sweet orange</name>
    <name type="synonym">Citrus aurantium var. sinensis</name>
    <dbReference type="NCBI Taxonomy" id="2711"/>
    <lineage>
        <taxon>Eukaryota</taxon>
        <taxon>Viridiplantae</taxon>
        <taxon>Streptophyta</taxon>
        <taxon>Embryophyta</taxon>
        <taxon>Tracheophyta</taxon>
        <taxon>Spermatophyta</taxon>
        <taxon>Magnoliopsida</taxon>
        <taxon>eudicotyledons</taxon>
        <taxon>Gunneridae</taxon>
        <taxon>Pentapetalae</taxon>
        <taxon>rosids</taxon>
        <taxon>malvids</taxon>
        <taxon>Sapindales</taxon>
        <taxon>Rutaceae</taxon>
        <taxon>Aurantioideae</taxon>
        <taxon>Citrus</taxon>
    </lineage>
</organism>
<evidence type="ECO:0000256" key="2">
    <source>
        <dbReference type="ARBA" id="ARBA00022676"/>
    </source>
</evidence>
<dbReference type="PANTHER" id="PTHR11926">
    <property type="entry name" value="GLUCOSYL/GLUCURONOSYL TRANSFERASES"/>
    <property type="match status" value="1"/>
</dbReference>
<dbReference type="GO" id="GO:0080044">
    <property type="term" value="F:quercetin 7-O-glucosyltransferase activity"/>
    <property type="evidence" value="ECO:0000318"/>
    <property type="project" value="GO_Central"/>
</dbReference>
<dbReference type="FunFam" id="3.40.50.2000:FF:000040">
    <property type="entry name" value="UDP-glycosyltransferase 76C1"/>
    <property type="match status" value="1"/>
</dbReference>
<proteinExistence type="inferred from homology"/>
<name>A0A067F9J7_CITSI</name>
<dbReference type="GO" id="GO:0080043">
    <property type="term" value="F:quercetin 3-O-glucosyltransferase activity"/>
    <property type="evidence" value="ECO:0000318"/>
    <property type="project" value="GO_Central"/>
</dbReference>
<sequence length="461" mass="51872">MENLGESHMQQKKGRRLILFPLPFQGHINPMLQLANILYSKGFSITIIHTKFNSPNPSNYPHFTFCSIQDGLSETEASTTDFVALISVLHVKCAAPFQDCLAKLLSNAEEKEEEPIACLITDASWFFTHDVAESLKLPRIVLRSLSVSSSLVYAALPVLSQKGYFPIQDSHDLEAPVPELPPLRMKDIPVIETLYQETLHQFAAEAINQMKASSGCIWNSVQELEQDSLAKFHREFPIPSFPIGPFHKYYPASASSLLSQDRICISRLDKQAPKSVIYVSFGSIAAIDETKFLEVAWGLANSKVPFLWVVRPGLVRGAEWIELLPRGFLEMLDGRGHIVKWAPQQEVLAHPATGAFWTHCGWNSTLESMCEGVPMICQPCHGEQMVIARYVSDVWKVGLHLERKLERGEVERAIRRVMVDAEGREMRNRAAILKEKLDLCTKQGSSSYQSLENLISYILSY</sequence>
<keyword evidence="3" id="KW-0808">Transferase</keyword>
<dbReference type="EMBL" id="KK784934">
    <property type="protein sequence ID" value="KDO60137.1"/>
    <property type="molecule type" value="Genomic_DNA"/>
</dbReference>
<evidence type="ECO:0000313" key="4">
    <source>
        <dbReference type="EMBL" id="KDO60137.1"/>
    </source>
</evidence>
<dbReference type="SMR" id="A0A067F9J7"/>